<dbReference type="EMBL" id="CCKQ01000754">
    <property type="protein sequence ID" value="CDW71849.1"/>
    <property type="molecule type" value="Genomic_DNA"/>
</dbReference>
<keyword evidence="3" id="KW-0472">Membrane</keyword>
<keyword evidence="1" id="KW-0175">Coiled coil</keyword>
<feature type="domain" description="Cyclic nucleotide-binding" evidence="4">
    <location>
        <begin position="662"/>
        <end position="769"/>
    </location>
</feature>
<feature type="transmembrane region" description="Helical" evidence="3">
    <location>
        <begin position="255"/>
        <end position="277"/>
    </location>
</feature>
<feature type="compositionally biased region" description="Polar residues" evidence="2">
    <location>
        <begin position="76"/>
        <end position="86"/>
    </location>
</feature>
<dbReference type="Gene3D" id="1.10.287.70">
    <property type="match status" value="1"/>
</dbReference>
<dbReference type="Proteomes" id="UP000039865">
    <property type="component" value="Unassembled WGS sequence"/>
</dbReference>
<name>A0A077ZQY2_STYLE</name>
<feature type="coiled-coil region" evidence="1">
    <location>
        <begin position="897"/>
        <end position="927"/>
    </location>
</feature>
<dbReference type="PROSITE" id="PS00889">
    <property type="entry name" value="CNMP_BINDING_2"/>
    <property type="match status" value="1"/>
</dbReference>
<protein>
    <recommendedName>
        <fullName evidence="4">Cyclic nucleotide-binding domain-containing protein</fullName>
    </recommendedName>
</protein>
<dbReference type="InterPro" id="IPR051413">
    <property type="entry name" value="K/Na_HCN_channel"/>
</dbReference>
<dbReference type="PROSITE" id="PS50042">
    <property type="entry name" value="CNMP_BINDING_3"/>
    <property type="match status" value="2"/>
</dbReference>
<keyword evidence="6" id="KW-1185">Reference proteome</keyword>
<dbReference type="SUPFAM" id="SSF51206">
    <property type="entry name" value="cAMP-binding domain-like"/>
    <property type="match status" value="2"/>
</dbReference>
<sequence length="940" mass="109948">MQGQNSKPKNLSFSANNLSFKQEEEAGFDSDQEETKRQMRGPQKNKTMAMTSKKMTDMSEIESPKLKKNNTDHENVASSHVVGQSKSLKKESKTIHIIKQTLQRQLMQEHPQKLNDNTDQDQTLEQLQKLMVEFQAGDVQIKEREEMQQMAEGIKQQRNKYKQEATGKESAKKIEYLIARNIKSNLEDIQKQETFIQKKRYLNKRTKEIVKIVPEFMVSFNDTRRTRWDVFVIILTIYNCFYIPFEISFTPPVNYVIEVINSLIDLIFYIDIILNLRTTFMTQEGEEVMDKKLIARKYMLHGTFFVDVLSILPLNALIPFVRVCQLTFLLIFYFHLCTCLWFFEARFYEIWIPAIEFGTLQTDVFVADLEKQYFTTMHYSVLLLTGNEMGPRTDFENFLCALYILCGALISANIFGEMAVLVQMIKRKNQQFQEQIDSANTAMKNIRLPPDLSTEIRDYLVSTQSTLDQQQELDKFLGLISPSLKLKVSWQIFEKVIRKNPVFSKIKIGDQGPLANPDPRNDQINNGQGTDLVSIVVRKLQIQLNGPEDIIIKQGDFSQDIYFIAKGDNYVTIKDTQKKEYRNFAQLTEGDHFGEISMIYGCPRTASIMSNNYCTYAKLSPDNYKLLLSEIPEVEEEFKRFTYNYTDKHKFWLSKTMRNIPIFVDIEDWAFHRLIYSFNKRVLDKGAVIFKPQEEIQHLRIVQDGITHFENNEFIIEKLMRGSLINQRTFVLEETAQVYARAARTSIILELSMEDVNRVLADSPIFEKKFLSYQHVVLNSGKQFPIDYILKVPKVNIIDPKATTPDRIRRMIIFKLAVMRRIQELRIQKSKPKLSDLLKELKKGGPVQKMEVKRKILALYEFDDEEKAKKMKDKKQDEIEVDPQDKNEKNKTYLNLKMKLKKIIRDLEMQEKALESMNQQMVIHEKKIQTGVVSPMKLKH</sequence>
<keyword evidence="3" id="KW-1133">Transmembrane helix</keyword>
<feature type="transmembrane region" description="Helical" evidence="3">
    <location>
        <begin position="230"/>
        <end position="249"/>
    </location>
</feature>
<accession>A0A077ZQY2</accession>
<feature type="domain" description="Cyclic nucleotide-binding" evidence="4">
    <location>
        <begin position="549"/>
        <end position="628"/>
    </location>
</feature>
<dbReference type="PANTHER" id="PTHR45689">
    <property type="entry name" value="I[[H]] CHANNEL, ISOFORM E"/>
    <property type="match status" value="1"/>
</dbReference>
<feature type="transmembrane region" description="Helical" evidence="3">
    <location>
        <begin position="298"/>
        <end position="320"/>
    </location>
</feature>
<dbReference type="GO" id="GO:0098855">
    <property type="term" value="C:HCN channel complex"/>
    <property type="evidence" value="ECO:0007669"/>
    <property type="project" value="TreeGrafter"/>
</dbReference>
<evidence type="ECO:0000256" key="3">
    <source>
        <dbReference type="SAM" id="Phobius"/>
    </source>
</evidence>
<proteinExistence type="predicted"/>
<evidence type="ECO:0000313" key="5">
    <source>
        <dbReference type="EMBL" id="CDW71849.1"/>
    </source>
</evidence>
<evidence type="ECO:0000259" key="4">
    <source>
        <dbReference type="PROSITE" id="PS50042"/>
    </source>
</evidence>
<dbReference type="InterPro" id="IPR000595">
    <property type="entry name" value="cNMP-bd_dom"/>
</dbReference>
<dbReference type="InterPro" id="IPR014710">
    <property type="entry name" value="RmlC-like_jellyroll"/>
</dbReference>
<feature type="transmembrane region" description="Helical" evidence="3">
    <location>
        <begin position="326"/>
        <end position="343"/>
    </location>
</feature>
<evidence type="ECO:0000313" key="6">
    <source>
        <dbReference type="Proteomes" id="UP000039865"/>
    </source>
</evidence>
<dbReference type="GO" id="GO:0005249">
    <property type="term" value="F:voltage-gated potassium channel activity"/>
    <property type="evidence" value="ECO:0007669"/>
    <property type="project" value="TreeGrafter"/>
</dbReference>
<dbReference type="PANTHER" id="PTHR45689:SF5">
    <property type="entry name" value="I[[H]] CHANNEL, ISOFORM E"/>
    <property type="match status" value="1"/>
</dbReference>
<dbReference type="InParanoid" id="A0A077ZQY2"/>
<dbReference type="InterPro" id="IPR018488">
    <property type="entry name" value="cNMP-bd_CS"/>
</dbReference>
<dbReference type="InterPro" id="IPR018490">
    <property type="entry name" value="cNMP-bd_dom_sf"/>
</dbReference>
<dbReference type="Gene3D" id="2.60.120.10">
    <property type="entry name" value="Jelly Rolls"/>
    <property type="match status" value="2"/>
</dbReference>
<evidence type="ECO:0000256" key="2">
    <source>
        <dbReference type="SAM" id="MobiDB-lite"/>
    </source>
</evidence>
<evidence type="ECO:0000256" key="1">
    <source>
        <dbReference type="SAM" id="Coils"/>
    </source>
</evidence>
<dbReference type="OMA" id="ANIFGEM"/>
<gene>
    <name evidence="5" type="primary">Contig10689.g11432</name>
    <name evidence="5" type="ORF">STYLEM_799</name>
</gene>
<dbReference type="OrthoDB" id="313376at2759"/>
<keyword evidence="3" id="KW-0812">Transmembrane</keyword>
<dbReference type="SUPFAM" id="SSF81324">
    <property type="entry name" value="Voltage-gated potassium channels"/>
    <property type="match status" value="1"/>
</dbReference>
<feature type="compositionally biased region" description="Polar residues" evidence="2">
    <location>
        <begin position="1"/>
        <end position="20"/>
    </location>
</feature>
<dbReference type="AlphaFoldDB" id="A0A077ZQY2"/>
<feature type="transmembrane region" description="Helical" evidence="3">
    <location>
        <begin position="398"/>
        <end position="422"/>
    </location>
</feature>
<reference evidence="5 6" key="1">
    <citation type="submission" date="2014-06" db="EMBL/GenBank/DDBJ databases">
        <authorList>
            <person name="Swart Estienne"/>
        </authorList>
    </citation>
    <scope>NUCLEOTIDE SEQUENCE [LARGE SCALE GENOMIC DNA]</scope>
    <source>
        <strain evidence="5 6">130c</strain>
    </source>
</reference>
<feature type="region of interest" description="Disordered" evidence="2">
    <location>
        <begin position="1"/>
        <end position="62"/>
    </location>
</feature>
<feature type="region of interest" description="Disordered" evidence="2">
    <location>
        <begin position="69"/>
        <end position="88"/>
    </location>
</feature>
<dbReference type="GO" id="GO:0035725">
    <property type="term" value="P:sodium ion transmembrane transport"/>
    <property type="evidence" value="ECO:0007669"/>
    <property type="project" value="TreeGrafter"/>
</dbReference>
<organism evidence="5 6">
    <name type="scientific">Stylonychia lemnae</name>
    <name type="common">Ciliate</name>
    <dbReference type="NCBI Taxonomy" id="5949"/>
    <lineage>
        <taxon>Eukaryota</taxon>
        <taxon>Sar</taxon>
        <taxon>Alveolata</taxon>
        <taxon>Ciliophora</taxon>
        <taxon>Intramacronucleata</taxon>
        <taxon>Spirotrichea</taxon>
        <taxon>Stichotrichia</taxon>
        <taxon>Sporadotrichida</taxon>
        <taxon>Oxytrichidae</taxon>
        <taxon>Stylonychinae</taxon>
        <taxon>Stylonychia</taxon>
    </lineage>
</organism>
<dbReference type="CDD" id="cd00038">
    <property type="entry name" value="CAP_ED"/>
    <property type="match status" value="1"/>
</dbReference>
<dbReference type="Pfam" id="PF00027">
    <property type="entry name" value="cNMP_binding"/>
    <property type="match status" value="2"/>
</dbReference>
<dbReference type="GO" id="GO:0003254">
    <property type="term" value="P:regulation of membrane depolarization"/>
    <property type="evidence" value="ECO:0007669"/>
    <property type="project" value="TreeGrafter"/>
</dbReference>